<organism evidence="2 3">
    <name type="scientific">Haloprofundus marisrubri</name>
    <dbReference type="NCBI Taxonomy" id="1514971"/>
    <lineage>
        <taxon>Archaea</taxon>
        <taxon>Methanobacteriati</taxon>
        <taxon>Methanobacteriota</taxon>
        <taxon>Stenosarchaea group</taxon>
        <taxon>Halobacteria</taxon>
        <taxon>Halobacteriales</taxon>
        <taxon>Haloferacaceae</taxon>
        <taxon>Haloprofundus</taxon>
    </lineage>
</organism>
<evidence type="ECO:0000313" key="2">
    <source>
        <dbReference type="EMBL" id="KTG08689.1"/>
    </source>
</evidence>
<keyword evidence="3" id="KW-1185">Reference proteome</keyword>
<dbReference type="SUPFAM" id="SSF88713">
    <property type="entry name" value="Glycoside hydrolase/deacetylase"/>
    <property type="match status" value="1"/>
</dbReference>
<proteinExistence type="predicted"/>
<dbReference type="InterPro" id="IPR011330">
    <property type="entry name" value="Glyco_hydro/deAcase_b/a-brl"/>
</dbReference>
<dbReference type="STRING" id="1514971.AUR64_18670"/>
<dbReference type="AlphaFoldDB" id="A0A0W1R5F9"/>
<feature type="region of interest" description="Disordered" evidence="1">
    <location>
        <begin position="262"/>
        <end position="322"/>
    </location>
</feature>
<evidence type="ECO:0008006" key="4">
    <source>
        <dbReference type="Google" id="ProtNLM"/>
    </source>
</evidence>
<dbReference type="RefSeq" id="WP_058582973.1">
    <property type="nucleotide sequence ID" value="NZ_LOPU01000030.1"/>
</dbReference>
<reference evidence="2 3" key="1">
    <citation type="submission" date="2015-12" db="EMBL/GenBank/DDBJ databases">
        <title>Haloprofundus marisrubri gen. nov., sp. nov., an extremely halophilic archaeon isolated from the Discovery deep brine-seawater interface in the Red Sea.</title>
        <authorList>
            <person name="Zhang G."/>
            <person name="Stingl U."/>
            <person name="Rashid M."/>
        </authorList>
    </citation>
    <scope>NUCLEOTIDE SEQUENCE [LARGE SCALE GENOMIC DNA]</scope>
    <source>
        <strain evidence="2 3">SB9</strain>
    </source>
</reference>
<comment type="caution">
    <text evidence="2">The sequence shown here is derived from an EMBL/GenBank/DDBJ whole genome shotgun (WGS) entry which is preliminary data.</text>
</comment>
<sequence>MQYVDFSIRQYERLLDAALAGGYEFLTVRDYLLTDENELPERFVIMRHDVDRRAELSYAMANAEAVRGISATHYFRTYTFDGPEARRLVDMGHEVGYHYEDLSKTRGDVDAAHERFAENLEAFRAFVPVDTVCAHGSPLSPQHNASMWEDGPSLESYGLMGEGAYSIDTGRNSTDDLRYISDTGRDWNVEVDGWGTLHSTDGVAEMLEAGGHPHIYVLAHPGRWSHTRRGMAHRIAWDLAAESAKAAVKYPKTVIRTVTRQGGVPGLIPSSGSEESTPAEKPVAEPATAENVLVENAPVEDATESVDAESQTPSDPVTQTAD</sequence>
<feature type="compositionally biased region" description="Polar residues" evidence="1">
    <location>
        <begin position="308"/>
        <end position="322"/>
    </location>
</feature>
<dbReference type="GO" id="GO:0005975">
    <property type="term" value="P:carbohydrate metabolic process"/>
    <property type="evidence" value="ECO:0007669"/>
    <property type="project" value="InterPro"/>
</dbReference>
<dbReference type="Proteomes" id="UP000054387">
    <property type="component" value="Unassembled WGS sequence"/>
</dbReference>
<protein>
    <recommendedName>
        <fullName evidence="4">Polysaccharide deacetylase</fullName>
    </recommendedName>
</protein>
<evidence type="ECO:0000256" key="1">
    <source>
        <dbReference type="SAM" id="MobiDB-lite"/>
    </source>
</evidence>
<dbReference type="OrthoDB" id="301436at2157"/>
<dbReference type="EMBL" id="LOPU01000030">
    <property type="protein sequence ID" value="KTG08689.1"/>
    <property type="molecule type" value="Genomic_DNA"/>
</dbReference>
<name>A0A0W1R5F9_9EURY</name>
<evidence type="ECO:0000313" key="3">
    <source>
        <dbReference type="Proteomes" id="UP000054387"/>
    </source>
</evidence>
<accession>A0A0W1R5F9</accession>
<gene>
    <name evidence="2" type="ORF">AUR64_18670</name>
</gene>